<evidence type="ECO:0000313" key="3">
    <source>
        <dbReference type="Proteomes" id="UP000053097"/>
    </source>
</evidence>
<keyword evidence="1" id="KW-0812">Transmembrane</keyword>
<feature type="transmembrane region" description="Helical" evidence="1">
    <location>
        <begin position="39"/>
        <end position="62"/>
    </location>
</feature>
<keyword evidence="3" id="KW-1185">Reference proteome</keyword>
<reference evidence="2 3" key="1">
    <citation type="journal article" date="2014" name="Curr. Biol.">
        <title>The genome of the clonal raider ant Cerapachys biroi.</title>
        <authorList>
            <person name="Oxley P.R."/>
            <person name="Ji L."/>
            <person name="Fetter-Pruneda I."/>
            <person name="McKenzie S.K."/>
            <person name="Li C."/>
            <person name="Hu H."/>
            <person name="Zhang G."/>
            <person name="Kronauer D.J."/>
        </authorList>
    </citation>
    <scope>NUCLEOTIDE SEQUENCE [LARGE SCALE GENOMIC DNA]</scope>
</reference>
<keyword evidence="1" id="KW-1133">Transmembrane helix</keyword>
<proteinExistence type="predicted"/>
<accession>A0A026VWQ2</accession>
<sequence>MAGVKNTYKYIKDHNAKSGNSRRTWQYFDVRRMNLLYKIYISFSIKTILCSIHISQLLFLLCN</sequence>
<organism evidence="2 3">
    <name type="scientific">Ooceraea biroi</name>
    <name type="common">Clonal raider ant</name>
    <name type="synonym">Cerapachys biroi</name>
    <dbReference type="NCBI Taxonomy" id="2015173"/>
    <lineage>
        <taxon>Eukaryota</taxon>
        <taxon>Metazoa</taxon>
        <taxon>Ecdysozoa</taxon>
        <taxon>Arthropoda</taxon>
        <taxon>Hexapoda</taxon>
        <taxon>Insecta</taxon>
        <taxon>Pterygota</taxon>
        <taxon>Neoptera</taxon>
        <taxon>Endopterygota</taxon>
        <taxon>Hymenoptera</taxon>
        <taxon>Apocrita</taxon>
        <taxon>Aculeata</taxon>
        <taxon>Formicoidea</taxon>
        <taxon>Formicidae</taxon>
        <taxon>Dorylinae</taxon>
        <taxon>Ooceraea</taxon>
    </lineage>
</organism>
<dbReference type="Proteomes" id="UP000053097">
    <property type="component" value="Unassembled WGS sequence"/>
</dbReference>
<dbReference type="EMBL" id="KK107663">
    <property type="protein sequence ID" value="EZA48213.1"/>
    <property type="molecule type" value="Genomic_DNA"/>
</dbReference>
<evidence type="ECO:0000256" key="1">
    <source>
        <dbReference type="SAM" id="Phobius"/>
    </source>
</evidence>
<dbReference type="AlphaFoldDB" id="A0A026VWQ2"/>
<evidence type="ECO:0000313" key="2">
    <source>
        <dbReference type="EMBL" id="EZA48213.1"/>
    </source>
</evidence>
<keyword evidence="1" id="KW-0472">Membrane</keyword>
<name>A0A026VWQ2_OOCBI</name>
<protein>
    <submittedName>
        <fullName evidence="2">Uncharacterized protein</fullName>
    </submittedName>
</protein>
<gene>
    <name evidence="2" type="ORF">X777_14234</name>
</gene>